<dbReference type="AlphaFoldDB" id="A0A6A6MGU2"/>
<organism evidence="2 3">
    <name type="scientific">Hevea brasiliensis</name>
    <name type="common">Para rubber tree</name>
    <name type="synonym">Siphonia brasiliensis</name>
    <dbReference type="NCBI Taxonomy" id="3981"/>
    <lineage>
        <taxon>Eukaryota</taxon>
        <taxon>Viridiplantae</taxon>
        <taxon>Streptophyta</taxon>
        <taxon>Embryophyta</taxon>
        <taxon>Tracheophyta</taxon>
        <taxon>Spermatophyta</taxon>
        <taxon>Magnoliopsida</taxon>
        <taxon>eudicotyledons</taxon>
        <taxon>Gunneridae</taxon>
        <taxon>Pentapetalae</taxon>
        <taxon>rosids</taxon>
        <taxon>fabids</taxon>
        <taxon>Malpighiales</taxon>
        <taxon>Euphorbiaceae</taxon>
        <taxon>Crotonoideae</taxon>
        <taxon>Micrandreae</taxon>
        <taxon>Hevea</taxon>
    </lineage>
</organism>
<evidence type="ECO:0000256" key="1">
    <source>
        <dbReference type="SAM" id="MobiDB-lite"/>
    </source>
</evidence>
<dbReference type="EMBL" id="JAAGAX010000006">
    <property type="protein sequence ID" value="KAF2312494.1"/>
    <property type="molecule type" value="Genomic_DNA"/>
</dbReference>
<evidence type="ECO:0000313" key="2">
    <source>
        <dbReference type="EMBL" id="KAF2312494.1"/>
    </source>
</evidence>
<feature type="region of interest" description="Disordered" evidence="1">
    <location>
        <begin position="1"/>
        <end position="39"/>
    </location>
</feature>
<proteinExistence type="predicted"/>
<name>A0A6A6MGU2_HEVBR</name>
<keyword evidence="3" id="KW-1185">Reference proteome</keyword>
<dbReference type="Proteomes" id="UP000467840">
    <property type="component" value="Chromosome 14"/>
</dbReference>
<evidence type="ECO:0000313" key="3">
    <source>
        <dbReference type="Proteomes" id="UP000467840"/>
    </source>
</evidence>
<gene>
    <name evidence="2" type="ORF">GH714_034873</name>
</gene>
<accession>A0A6A6MGU2</accession>
<sequence>MDGSSLPSFSAMNRDSHMEESGPSHPTDDSTQMTKYKGFMGLGPSRNLWRVQGVGKVTGQKDCPFAGTSESQRDAIGSVLLQPPQTGSLKNCDL</sequence>
<feature type="compositionally biased region" description="Basic and acidic residues" evidence="1">
    <location>
        <begin position="14"/>
        <end position="28"/>
    </location>
</feature>
<protein>
    <submittedName>
        <fullName evidence="2">Uncharacterized protein</fullName>
    </submittedName>
</protein>
<feature type="compositionally biased region" description="Polar residues" evidence="1">
    <location>
        <begin position="1"/>
        <end position="13"/>
    </location>
</feature>
<reference evidence="2 3" key="1">
    <citation type="journal article" date="2020" name="Mol. Plant">
        <title>The Chromosome-Based Rubber Tree Genome Provides New Insights into Spurge Genome Evolution and Rubber Biosynthesis.</title>
        <authorList>
            <person name="Liu J."/>
            <person name="Shi C."/>
            <person name="Shi C.C."/>
            <person name="Li W."/>
            <person name="Zhang Q.J."/>
            <person name="Zhang Y."/>
            <person name="Li K."/>
            <person name="Lu H.F."/>
            <person name="Shi C."/>
            <person name="Zhu S.T."/>
            <person name="Xiao Z.Y."/>
            <person name="Nan H."/>
            <person name="Yue Y."/>
            <person name="Zhu X.G."/>
            <person name="Wu Y."/>
            <person name="Hong X.N."/>
            <person name="Fan G.Y."/>
            <person name="Tong Y."/>
            <person name="Zhang D."/>
            <person name="Mao C.L."/>
            <person name="Liu Y.L."/>
            <person name="Hao S.J."/>
            <person name="Liu W.Q."/>
            <person name="Lv M.Q."/>
            <person name="Zhang H.B."/>
            <person name="Liu Y."/>
            <person name="Hu-Tang G.R."/>
            <person name="Wang J.P."/>
            <person name="Wang J.H."/>
            <person name="Sun Y.H."/>
            <person name="Ni S.B."/>
            <person name="Chen W.B."/>
            <person name="Zhang X.C."/>
            <person name="Jiao Y.N."/>
            <person name="Eichler E.E."/>
            <person name="Li G.H."/>
            <person name="Liu X."/>
            <person name="Gao L.Z."/>
        </authorList>
    </citation>
    <scope>NUCLEOTIDE SEQUENCE [LARGE SCALE GENOMIC DNA]</scope>
    <source>
        <strain evidence="3">cv. GT1</strain>
        <tissue evidence="2">Leaf</tissue>
    </source>
</reference>
<comment type="caution">
    <text evidence="2">The sequence shown here is derived from an EMBL/GenBank/DDBJ whole genome shotgun (WGS) entry which is preliminary data.</text>
</comment>